<dbReference type="STRING" id="383372.Rcas_2828"/>
<dbReference type="AlphaFoldDB" id="A7NMX5"/>
<evidence type="ECO:0000313" key="2">
    <source>
        <dbReference type="EMBL" id="ABU58899.1"/>
    </source>
</evidence>
<evidence type="ECO:0000259" key="1">
    <source>
        <dbReference type="Pfam" id="PF13699"/>
    </source>
</evidence>
<gene>
    <name evidence="2" type="ordered locus">Rcas_2828</name>
</gene>
<dbReference type="EMBL" id="CP000804">
    <property type="protein sequence ID" value="ABU58899.1"/>
    <property type="molecule type" value="Genomic_DNA"/>
</dbReference>
<proteinExistence type="predicted"/>
<feature type="domain" description="eCIS core" evidence="1">
    <location>
        <begin position="150"/>
        <end position="227"/>
    </location>
</feature>
<dbReference type="InterPro" id="IPR025295">
    <property type="entry name" value="eCIS_core_dom"/>
</dbReference>
<accession>A7NMX5</accession>
<dbReference type="HOGENOM" id="CLU_899811_0_0_0"/>
<dbReference type="RefSeq" id="WP_012121323.1">
    <property type="nucleotide sequence ID" value="NC_009767.1"/>
</dbReference>
<protein>
    <recommendedName>
        <fullName evidence="1">eCIS core domain-containing protein</fullName>
    </recommendedName>
</protein>
<organism evidence="2 3">
    <name type="scientific">Roseiflexus castenholzii (strain DSM 13941 / HLO8)</name>
    <dbReference type="NCBI Taxonomy" id="383372"/>
    <lineage>
        <taxon>Bacteria</taxon>
        <taxon>Bacillati</taxon>
        <taxon>Chloroflexota</taxon>
        <taxon>Chloroflexia</taxon>
        <taxon>Chloroflexales</taxon>
        <taxon>Roseiflexineae</taxon>
        <taxon>Roseiflexaceae</taxon>
        <taxon>Roseiflexus</taxon>
    </lineage>
</organism>
<dbReference type="eggNOG" id="COG3409">
    <property type="taxonomic scope" value="Bacteria"/>
</dbReference>
<reference evidence="2 3" key="1">
    <citation type="submission" date="2007-08" db="EMBL/GenBank/DDBJ databases">
        <title>Complete sequence of Roseiflexus castenholzii DSM 13941.</title>
        <authorList>
            <consortium name="US DOE Joint Genome Institute"/>
            <person name="Copeland A."/>
            <person name="Lucas S."/>
            <person name="Lapidus A."/>
            <person name="Barry K."/>
            <person name="Glavina del Rio T."/>
            <person name="Dalin E."/>
            <person name="Tice H."/>
            <person name="Pitluck S."/>
            <person name="Thompson L.S."/>
            <person name="Brettin T."/>
            <person name="Bruce D."/>
            <person name="Detter J.C."/>
            <person name="Han C."/>
            <person name="Tapia R."/>
            <person name="Schmutz J."/>
            <person name="Larimer F."/>
            <person name="Land M."/>
            <person name="Hauser L."/>
            <person name="Kyrpides N."/>
            <person name="Mikhailova N."/>
            <person name="Bryant D.A."/>
            <person name="Hanada S."/>
            <person name="Tsukatani Y."/>
            <person name="Richardson P."/>
        </authorList>
    </citation>
    <scope>NUCLEOTIDE SEQUENCE [LARGE SCALE GENOMIC DNA]</scope>
    <source>
        <strain evidence="3">DSM 13941 / HLO8</strain>
    </source>
</reference>
<dbReference type="KEGG" id="rca:Rcas_2828"/>
<sequence>MHERLMIRRQRQAAQQHTATFERAPETMTALPGAGQGHAFGAFTLHHAPSGVPQTKLMVNAPGDVYEQEADRIASQVLRMSDEEVQTSRVAGGIQQMCAECAAQKDEPTSAGAAEEEEDLIQAKEEPGAVPEVTPETQAAIDAMHGGGAPLDRETRAFMEPRFGHDFSQVRIHTDARAATVARSLDALAFTVGNDIAFAPGQYQPGSDEGRALLAHELTHTIQQTGGAARVQRQERAATQTGTAGATTIEDLTDGAISVQGSGALVRINTAMMTIDSGMLRTGGVTQTDTLIANAVIASSYTPGAGNIM</sequence>
<keyword evidence="3" id="KW-1185">Reference proteome</keyword>
<dbReference type="OrthoDB" id="292792at2"/>
<evidence type="ECO:0000313" key="3">
    <source>
        <dbReference type="Proteomes" id="UP000000263"/>
    </source>
</evidence>
<dbReference type="Pfam" id="PF13699">
    <property type="entry name" value="eCIS_core"/>
    <property type="match status" value="1"/>
</dbReference>
<dbReference type="Proteomes" id="UP000000263">
    <property type="component" value="Chromosome"/>
</dbReference>
<name>A7NMX5_ROSCS</name>